<gene>
    <name evidence="1" type="ORF">B0I35DRAFT_436891</name>
</gene>
<comment type="caution">
    <text evidence="1">The sequence shown here is derived from an EMBL/GenBank/DDBJ whole genome shotgun (WGS) entry which is preliminary data.</text>
</comment>
<proteinExistence type="predicted"/>
<dbReference type="Proteomes" id="UP000813444">
    <property type="component" value="Unassembled WGS sequence"/>
</dbReference>
<sequence length="80" mass="8619">MAGTYMQMQRLGWSSSSLLALRTSAGIQALITLQFKSMDWPPGRHGATHPPPKTLDVISCTAKIINAVTGANLRPFDHVG</sequence>
<dbReference type="EMBL" id="JAGPNK010000010">
    <property type="protein sequence ID" value="KAH7312391.1"/>
    <property type="molecule type" value="Genomic_DNA"/>
</dbReference>
<accession>A0A8K0WNL5</accession>
<reference evidence="1" key="1">
    <citation type="journal article" date="2021" name="Nat. Commun.">
        <title>Genetic determinants of endophytism in the Arabidopsis root mycobiome.</title>
        <authorList>
            <person name="Mesny F."/>
            <person name="Miyauchi S."/>
            <person name="Thiergart T."/>
            <person name="Pickel B."/>
            <person name="Atanasova L."/>
            <person name="Karlsson M."/>
            <person name="Huettel B."/>
            <person name="Barry K.W."/>
            <person name="Haridas S."/>
            <person name="Chen C."/>
            <person name="Bauer D."/>
            <person name="Andreopoulos W."/>
            <person name="Pangilinan J."/>
            <person name="LaButti K."/>
            <person name="Riley R."/>
            <person name="Lipzen A."/>
            <person name="Clum A."/>
            <person name="Drula E."/>
            <person name="Henrissat B."/>
            <person name="Kohler A."/>
            <person name="Grigoriev I.V."/>
            <person name="Martin F.M."/>
            <person name="Hacquard S."/>
        </authorList>
    </citation>
    <scope>NUCLEOTIDE SEQUENCE</scope>
    <source>
        <strain evidence="1">MPI-CAGE-CH-0235</strain>
    </source>
</reference>
<evidence type="ECO:0000313" key="1">
    <source>
        <dbReference type="EMBL" id="KAH7312391.1"/>
    </source>
</evidence>
<evidence type="ECO:0000313" key="2">
    <source>
        <dbReference type="Proteomes" id="UP000813444"/>
    </source>
</evidence>
<name>A0A8K0WNL5_9HYPO</name>
<dbReference type="AlphaFoldDB" id="A0A8K0WNL5"/>
<keyword evidence="2" id="KW-1185">Reference proteome</keyword>
<protein>
    <submittedName>
        <fullName evidence="1">Uncharacterized protein</fullName>
    </submittedName>
</protein>
<organism evidence="1 2">
    <name type="scientific">Stachybotrys elegans</name>
    <dbReference type="NCBI Taxonomy" id="80388"/>
    <lineage>
        <taxon>Eukaryota</taxon>
        <taxon>Fungi</taxon>
        <taxon>Dikarya</taxon>
        <taxon>Ascomycota</taxon>
        <taxon>Pezizomycotina</taxon>
        <taxon>Sordariomycetes</taxon>
        <taxon>Hypocreomycetidae</taxon>
        <taxon>Hypocreales</taxon>
        <taxon>Stachybotryaceae</taxon>
        <taxon>Stachybotrys</taxon>
    </lineage>
</organism>